<reference evidence="1 2" key="1">
    <citation type="journal article" date="2013" name="Genome Announc.">
        <title>Draft Genome Sequence of Bhargavaea cecembensis Strain DSE10T, Isolated from a Deep-Sea Sediment Sample Collected at a Depth of 5,904 m from the Chagos-Laccadive Ridge System in the Indian Ocean.</title>
        <authorList>
            <person name="Shivaji S."/>
            <person name="Ara S."/>
            <person name="Begum Z."/>
            <person name="Ruth M."/>
            <person name="Singh A."/>
            <person name="Kumar Pinnaka A."/>
        </authorList>
    </citation>
    <scope>NUCLEOTIDE SEQUENCE [LARGE SCALE GENOMIC DNA]</scope>
    <source>
        <strain evidence="1 2">DSE10</strain>
    </source>
</reference>
<organism evidence="1 2">
    <name type="scientific">Bhargavaea cecembensis DSE10</name>
    <dbReference type="NCBI Taxonomy" id="1235279"/>
    <lineage>
        <taxon>Bacteria</taxon>
        <taxon>Bacillati</taxon>
        <taxon>Bacillota</taxon>
        <taxon>Bacilli</taxon>
        <taxon>Bacillales</taxon>
        <taxon>Caryophanaceae</taxon>
        <taxon>Bhargavaea</taxon>
    </lineage>
</organism>
<dbReference type="STRING" id="1235279.C772_00788"/>
<dbReference type="AlphaFoldDB" id="M7NF03"/>
<dbReference type="RefSeq" id="WP_008297589.1">
    <property type="nucleotide sequence ID" value="NZ_AOFT01000003.1"/>
</dbReference>
<dbReference type="OrthoDB" id="2451627at2"/>
<sequence>MMVNYSQNQSRKEVIHYDVSDERQRLLLKIGKEDLKKIHELCREYNMDCPTEIKLHYDVKENKLSSKYKYDLIYSNDEELLPSHIFDAWFEEVRSQDN</sequence>
<keyword evidence="2" id="KW-1185">Reference proteome</keyword>
<proteinExistence type="predicted"/>
<dbReference type="Proteomes" id="UP000011919">
    <property type="component" value="Unassembled WGS sequence"/>
</dbReference>
<protein>
    <submittedName>
        <fullName evidence="1">Uncharacterized protein</fullName>
    </submittedName>
</protein>
<evidence type="ECO:0000313" key="1">
    <source>
        <dbReference type="EMBL" id="EMR07143.1"/>
    </source>
</evidence>
<dbReference type="eggNOG" id="ENOG502ZGY8">
    <property type="taxonomic scope" value="Bacteria"/>
</dbReference>
<evidence type="ECO:0000313" key="2">
    <source>
        <dbReference type="Proteomes" id="UP000011919"/>
    </source>
</evidence>
<gene>
    <name evidence="1" type="ORF">C772_00788</name>
</gene>
<comment type="caution">
    <text evidence="1">The sequence shown here is derived from an EMBL/GenBank/DDBJ whole genome shotgun (WGS) entry which is preliminary data.</text>
</comment>
<name>M7NF03_9BACL</name>
<dbReference type="EMBL" id="AOFT01000003">
    <property type="protein sequence ID" value="EMR07143.1"/>
    <property type="molecule type" value="Genomic_DNA"/>
</dbReference>
<accession>M7NF03</accession>